<accession>A0A8S0UTW9</accession>
<comment type="similarity">
    <text evidence="2 15">Belongs to the glutamate-gated ion channel (TC 1.A.10.1) family.</text>
</comment>
<dbReference type="AlphaFoldDB" id="A0A8S0UTW9"/>
<feature type="disulfide bond" evidence="16">
    <location>
        <begin position="705"/>
        <end position="760"/>
    </location>
</feature>
<protein>
    <recommendedName>
        <fullName evidence="15">Glutamate receptor</fullName>
    </recommendedName>
</protein>
<feature type="transmembrane region" description="Helical" evidence="17">
    <location>
        <begin position="779"/>
        <end position="801"/>
    </location>
</feature>
<dbReference type="InterPro" id="IPR001320">
    <property type="entry name" value="Iontro_rcpt_C"/>
</dbReference>
<keyword evidence="11" id="KW-0325">Glycoprotein</keyword>
<comment type="function">
    <text evidence="14">Glutamate-gated receptor that probably acts as a non-selective cation channel. May be involved in light-signal transduction and calcium homeostasis via the regulation of calcium influx into cells.</text>
</comment>
<evidence type="ECO:0000256" key="13">
    <source>
        <dbReference type="ARBA" id="ARBA00023303"/>
    </source>
</evidence>
<evidence type="ECO:0000256" key="17">
    <source>
        <dbReference type="SAM" id="Phobius"/>
    </source>
</evidence>
<name>A0A8S0UTW9_OLEEU</name>
<dbReference type="PANTHER" id="PTHR34836">
    <property type="entry name" value="OS06G0188250 PROTEIN"/>
    <property type="match status" value="1"/>
</dbReference>
<evidence type="ECO:0000256" key="1">
    <source>
        <dbReference type="ARBA" id="ARBA00004141"/>
    </source>
</evidence>
<proteinExistence type="inferred from homology"/>
<dbReference type="CDD" id="cd19990">
    <property type="entry name" value="PBP1_GABAb_receptor_plant"/>
    <property type="match status" value="1"/>
</dbReference>
<evidence type="ECO:0000256" key="8">
    <source>
        <dbReference type="ARBA" id="ARBA00023065"/>
    </source>
</evidence>
<evidence type="ECO:0000256" key="14">
    <source>
        <dbReference type="ARBA" id="ARBA00049638"/>
    </source>
</evidence>
<sequence length="846" mass="94177">MVATSPIPSGATVPDPYILCNYKTRLVLYFRDSHESVIDAADAAIDLLRDVEVDAIIGPQRSTQVNFVMDLGDRVHVPIISFSATSPSLISRTRYFVRMAQSDAYQVEAIASIVKAFQWSQVCIISEDTEYGTGIIPYLSNALQNVNAIISYRSLFPKSSTDDFIYKELYKMMTMQTRVFVVHMSERLGARLFLKAKEIGMMSSGYAWIVTSGLTDLYSLMNLSVVEAMQGVLGVKPLIPKSKELDYFATKWKTMFSHTYDDIKPAHPSIYGLWAYDTLCALAMAAERVGNRLLDAANISYSSVFDLPVSETGHELLKEMFKIRFRGLAGNFSLTKGQIERTQYQIVNVIGTGDREVGVWIPTHRISRKVHQIASSSFSISKSNLGDITWPGGSVVVPKGWEFPVNGNKIRIGVPQKSGFNEFLKVEKDPRTNATKVSGYFKDVFEAVMAALPYAVSYEYVIYPFEKSDGSFSRSYDDLTYQVSLQENYDAAFGDITITANRSTYVDFSLPYVEGGVTYVIPVKYEDPDDKWAFLEPLTKEMWKVSAAFYIFTGLSIWILGRRVSTSSRGTAGQHAGMICYFPLFPGQGIEGTLICLILVGWTIVSCLLMSTYTASLSSKLTAQRLQPTVPDVKELIESGVYVGCQRGSFLVDFLKRLGFEGSKIRTYKCAEDCHEALSKGNSNGSISAYFDVMPHIMLFLTQFCGKYVVARPIHRTEGFGFVFPKSSPLVADVSRAIIQLTEKGNILNIAELKSFKPGCAAPDTNINPSSVTLRSFQVLFGITAGVTLACLGVSLIINLYPDVNFLQIISNFVLNTGSKFQALFRDFMQFFTSLPPRLRLYFGRA</sequence>
<feature type="domain" description="Ionotropic glutamate receptor C-terminal" evidence="18">
    <location>
        <begin position="411"/>
        <end position="755"/>
    </location>
</feature>
<dbReference type="Gene3D" id="1.10.287.70">
    <property type="match status" value="1"/>
</dbReference>
<keyword evidence="7 17" id="KW-1133">Transmembrane helix</keyword>
<evidence type="ECO:0000256" key="4">
    <source>
        <dbReference type="ARBA" id="ARBA00022448"/>
    </source>
</evidence>
<comment type="function">
    <text evidence="15">Glutamate-gated receptor that probably acts as non-selective cation channel.</text>
</comment>
<dbReference type="PIRSF" id="PIRSF037090">
    <property type="entry name" value="Iontro_Glu-like_rcpt_pln"/>
    <property type="match status" value="1"/>
</dbReference>
<dbReference type="SUPFAM" id="SSF53822">
    <property type="entry name" value="Periplasmic binding protein-like I"/>
    <property type="match status" value="1"/>
</dbReference>
<dbReference type="InterPro" id="IPR044440">
    <property type="entry name" value="GABAb_receptor_plant_PBP1"/>
</dbReference>
<keyword evidence="9 15" id="KW-0472">Membrane</keyword>
<gene>
    <name evidence="19" type="ORF">OLEA9_A095158</name>
</gene>
<comment type="caution">
    <text evidence="19">The sequence shown here is derived from an EMBL/GenBank/DDBJ whole genome shotgun (WGS) entry which is preliminary data.</text>
</comment>
<comment type="subcellular location">
    <subcellularLocation>
        <location evidence="1">Membrane</location>
        <topology evidence="1">Multi-pass membrane protein</topology>
    </subcellularLocation>
</comment>
<evidence type="ECO:0000313" key="19">
    <source>
        <dbReference type="EMBL" id="CAA3021426.1"/>
    </source>
</evidence>
<dbReference type="InterPro" id="IPR001828">
    <property type="entry name" value="ANF_lig-bd_rcpt"/>
</dbReference>
<dbReference type="Gene3D" id="3.40.50.2300">
    <property type="match status" value="2"/>
</dbReference>
<keyword evidence="8 15" id="KW-0406">Ion transport</keyword>
<dbReference type="OrthoDB" id="5984008at2759"/>
<dbReference type="GO" id="GO:0015276">
    <property type="term" value="F:ligand-gated monoatomic ion channel activity"/>
    <property type="evidence" value="ECO:0007669"/>
    <property type="project" value="InterPro"/>
</dbReference>
<dbReference type="InterPro" id="IPR028082">
    <property type="entry name" value="Peripla_BP_I"/>
</dbReference>
<evidence type="ECO:0000256" key="12">
    <source>
        <dbReference type="ARBA" id="ARBA00023286"/>
    </source>
</evidence>
<evidence type="ECO:0000256" key="10">
    <source>
        <dbReference type="ARBA" id="ARBA00023170"/>
    </source>
</evidence>
<evidence type="ECO:0000256" key="5">
    <source>
        <dbReference type="ARBA" id="ARBA00022692"/>
    </source>
</evidence>
<dbReference type="InterPro" id="IPR015683">
    <property type="entry name" value="Ionotropic_Glu_rcpt"/>
</dbReference>
<dbReference type="SUPFAM" id="SSF53850">
    <property type="entry name" value="Periplasmic binding protein-like II"/>
    <property type="match status" value="1"/>
</dbReference>
<evidence type="ECO:0000256" key="2">
    <source>
        <dbReference type="ARBA" id="ARBA00008685"/>
    </source>
</evidence>
<dbReference type="Proteomes" id="UP000594638">
    <property type="component" value="Unassembled WGS sequence"/>
</dbReference>
<evidence type="ECO:0000256" key="11">
    <source>
        <dbReference type="ARBA" id="ARBA00023180"/>
    </source>
</evidence>
<dbReference type="FunFam" id="3.40.50.2300:FF:000188">
    <property type="entry name" value="Glutamate receptor"/>
    <property type="match status" value="1"/>
</dbReference>
<evidence type="ECO:0000256" key="15">
    <source>
        <dbReference type="PIRNR" id="PIRNR037090"/>
    </source>
</evidence>
<dbReference type="CDD" id="cd13686">
    <property type="entry name" value="GluR_Plant"/>
    <property type="match status" value="1"/>
</dbReference>
<dbReference type="InterPro" id="IPR017103">
    <property type="entry name" value="Iontropic_Glu_rcpt_pln"/>
</dbReference>
<reference evidence="19 20" key="1">
    <citation type="submission" date="2019-12" db="EMBL/GenBank/DDBJ databases">
        <authorList>
            <person name="Alioto T."/>
            <person name="Alioto T."/>
            <person name="Gomez Garrido J."/>
        </authorList>
    </citation>
    <scope>NUCLEOTIDE SEQUENCE [LARGE SCALE GENOMIC DNA]</scope>
</reference>
<keyword evidence="20" id="KW-1185">Reference proteome</keyword>
<keyword evidence="10 15" id="KW-0675">Receptor</keyword>
<evidence type="ECO:0000256" key="3">
    <source>
        <dbReference type="ARBA" id="ARBA00011095"/>
    </source>
</evidence>
<dbReference type="SMART" id="SM00079">
    <property type="entry name" value="PBPe"/>
    <property type="match status" value="1"/>
</dbReference>
<dbReference type="PANTHER" id="PTHR34836:SF1">
    <property type="entry name" value="OS09G0428600 PROTEIN"/>
    <property type="match status" value="1"/>
</dbReference>
<dbReference type="FunFam" id="3.40.190.10:FF:000103">
    <property type="entry name" value="Glutamate receptor"/>
    <property type="match status" value="1"/>
</dbReference>
<keyword evidence="5 17" id="KW-0812">Transmembrane</keyword>
<evidence type="ECO:0000313" key="20">
    <source>
        <dbReference type="Proteomes" id="UP000594638"/>
    </source>
</evidence>
<evidence type="ECO:0000259" key="18">
    <source>
        <dbReference type="SMART" id="SM00079"/>
    </source>
</evidence>
<keyword evidence="16" id="KW-1015">Disulfide bond</keyword>
<dbReference type="GO" id="GO:0016020">
    <property type="term" value="C:membrane"/>
    <property type="evidence" value="ECO:0007669"/>
    <property type="project" value="UniProtKB-SubCell"/>
</dbReference>
<keyword evidence="4 15" id="KW-0813">Transport</keyword>
<evidence type="ECO:0000256" key="16">
    <source>
        <dbReference type="PIRSR" id="PIRSR037090-50"/>
    </source>
</evidence>
<evidence type="ECO:0000256" key="7">
    <source>
        <dbReference type="ARBA" id="ARBA00022989"/>
    </source>
</evidence>
<keyword evidence="13 15" id="KW-0407">Ion channel</keyword>
<dbReference type="Pfam" id="PF00060">
    <property type="entry name" value="Lig_chan"/>
    <property type="match status" value="1"/>
</dbReference>
<dbReference type="EMBL" id="CACTIH010009054">
    <property type="protein sequence ID" value="CAA3021426.1"/>
    <property type="molecule type" value="Genomic_DNA"/>
</dbReference>
<comment type="subunit">
    <text evidence="3">May form heteromers.</text>
</comment>
<organism evidence="19 20">
    <name type="scientific">Olea europaea subsp. europaea</name>
    <dbReference type="NCBI Taxonomy" id="158383"/>
    <lineage>
        <taxon>Eukaryota</taxon>
        <taxon>Viridiplantae</taxon>
        <taxon>Streptophyta</taxon>
        <taxon>Embryophyta</taxon>
        <taxon>Tracheophyta</taxon>
        <taxon>Spermatophyta</taxon>
        <taxon>Magnoliopsida</taxon>
        <taxon>eudicotyledons</taxon>
        <taxon>Gunneridae</taxon>
        <taxon>Pentapetalae</taxon>
        <taxon>asterids</taxon>
        <taxon>lamiids</taxon>
        <taxon>Lamiales</taxon>
        <taxon>Oleaceae</taxon>
        <taxon>Oleeae</taxon>
        <taxon>Olea</taxon>
    </lineage>
</organism>
<evidence type="ECO:0000256" key="6">
    <source>
        <dbReference type="ARBA" id="ARBA00022729"/>
    </source>
</evidence>
<evidence type="ECO:0000256" key="9">
    <source>
        <dbReference type="ARBA" id="ARBA00023136"/>
    </source>
</evidence>
<keyword evidence="6" id="KW-0732">Signal</keyword>
<dbReference type="Gramene" id="OE9A095158T1">
    <property type="protein sequence ID" value="OE9A095158C1"/>
    <property type="gene ID" value="OE9A095158"/>
</dbReference>
<keyword evidence="12 15" id="KW-1071">Ligand-gated ion channel</keyword>
<dbReference type="Gene3D" id="3.40.190.10">
    <property type="entry name" value="Periplasmic binding protein-like II"/>
    <property type="match status" value="1"/>
</dbReference>
<dbReference type="Pfam" id="PF01094">
    <property type="entry name" value="ANF_receptor"/>
    <property type="match status" value="1"/>
</dbReference>